<organism evidence="1 2">
    <name type="scientific">Salix udensis</name>
    <dbReference type="NCBI Taxonomy" id="889485"/>
    <lineage>
        <taxon>Eukaryota</taxon>
        <taxon>Viridiplantae</taxon>
        <taxon>Streptophyta</taxon>
        <taxon>Embryophyta</taxon>
        <taxon>Tracheophyta</taxon>
        <taxon>Spermatophyta</taxon>
        <taxon>Magnoliopsida</taxon>
        <taxon>eudicotyledons</taxon>
        <taxon>Gunneridae</taxon>
        <taxon>Pentapetalae</taxon>
        <taxon>rosids</taxon>
        <taxon>fabids</taxon>
        <taxon>Malpighiales</taxon>
        <taxon>Salicaceae</taxon>
        <taxon>Saliceae</taxon>
        <taxon>Salix</taxon>
    </lineage>
</organism>
<proteinExistence type="predicted"/>
<evidence type="ECO:0000313" key="2">
    <source>
        <dbReference type="Proteomes" id="UP001162972"/>
    </source>
</evidence>
<dbReference type="Proteomes" id="UP001162972">
    <property type="component" value="Chromosome 10"/>
</dbReference>
<dbReference type="CDD" id="cd22343">
    <property type="entry name" value="PDDEXK_lambda_exonuclease-like"/>
    <property type="match status" value="1"/>
</dbReference>
<dbReference type="InterPro" id="IPR011604">
    <property type="entry name" value="PDDEXK-like_dom_sf"/>
</dbReference>
<dbReference type="PANTHER" id="PTHR46609:SF4">
    <property type="entry name" value="RESTRICTION ENDONUCLEASE, TYPE II-LIKE SUPERFAMILY PROTEIN"/>
    <property type="match status" value="1"/>
</dbReference>
<accession>A0AAD6L090</accession>
<reference evidence="1 2" key="1">
    <citation type="journal article" date="2023" name="Int. J. Mol. Sci.">
        <title>De Novo Assembly and Annotation of 11 Diverse Shrub Willow (Salix) Genomes Reveals Novel Gene Organization in Sex-Linked Regions.</title>
        <authorList>
            <person name="Hyden B."/>
            <person name="Feng K."/>
            <person name="Yates T.B."/>
            <person name="Jawdy S."/>
            <person name="Cereghino C."/>
            <person name="Smart L.B."/>
            <person name="Muchero W."/>
        </authorList>
    </citation>
    <scope>NUCLEOTIDE SEQUENCE [LARGE SCALE GENOMIC DNA]</scope>
    <source>
        <tissue evidence="1">Shoot tip</tissue>
    </source>
</reference>
<dbReference type="AlphaFoldDB" id="A0AAD6L090"/>
<dbReference type="EMBL" id="JAPFFJ010000003">
    <property type="protein sequence ID" value="KAJ6432858.1"/>
    <property type="molecule type" value="Genomic_DNA"/>
</dbReference>
<dbReference type="GO" id="GO:0006281">
    <property type="term" value="P:DNA repair"/>
    <property type="evidence" value="ECO:0007669"/>
    <property type="project" value="UniProtKB-ARBA"/>
</dbReference>
<protein>
    <recommendedName>
        <fullName evidence="3">YqaJ viral recombinase domain-containing protein</fullName>
    </recommendedName>
</protein>
<name>A0AAD6L090_9ROSI</name>
<dbReference type="PANTHER" id="PTHR46609">
    <property type="entry name" value="EXONUCLEASE, PHAGE-TYPE/RECB, C-TERMINAL DOMAIN-CONTAINING PROTEIN"/>
    <property type="match status" value="1"/>
</dbReference>
<dbReference type="Gene3D" id="3.90.320.10">
    <property type="match status" value="1"/>
</dbReference>
<evidence type="ECO:0000313" key="1">
    <source>
        <dbReference type="EMBL" id="KAJ6432858.1"/>
    </source>
</evidence>
<dbReference type="SUPFAM" id="SSF52980">
    <property type="entry name" value="Restriction endonuclease-like"/>
    <property type="match status" value="1"/>
</dbReference>
<gene>
    <name evidence="1" type="ORF">OIU84_019983</name>
</gene>
<evidence type="ECO:0008006" key="3">
    <source>
        <dbReference type="Google" id="ProtNLM"/>
    </source>
</evidence>
<dbReference type="InterPro" id="IPR051703">
    <property type="entry name" value="NF-kappa-B_Signaling_Reg"/>
</dbReference>
<keyword evidence="2" id="KW-1185">Reference proteome</keyword>
<dbReference type="InterPro" id="IPR011335">
    <property type="entry name" value="Restrct_endonuc-II-like"/>
</dbReference>
<sequence>MLLSPRHKLAREELVSCFHINFRLSYYNSKYNCDIGPFKVDISNRRNYSSQVLLDPLGEEQPVNSQIYNHSCTRDSISPYTSILQSSSLQHRFKKWQDQRKNKLTASTFSGAIGFWRGRRVQLWLEKLGAKEPFSASPDGIVDKYYGLNSRGVLEIKCPFFNGDMKRASPWKRIPLYCIPQAQGLMEILDKDWMDFYVWTPNGSSLFRLFRDEAYWDALKIALSDFWFNHVLPAKELCSKNEQGLSSLSGARLEKLGLLTAAACQLWYEDLLACLLWSETQTEAHAERWELPDGYVCSAKEVFIPWLEGCLNFHEDQMAQRINFAYREVILDDFYSSCAQLPLYAILKLQKIYNKTRTKNKTCRLAFLQQQQPLYMFIWHKFGRKTLKLHRLIRSSKGLKNPGLWDHIHVMGTHGGPENAKCGVLILEERRDHKTKNRGRTRGW</sequence>
<comment type="caution">
    <text evidence="1">The sequence shown here is derived from an EMBL/GenBank/DDBJ whole genome shotgun (WGS) entry which is preliminary data.</text>
</comment>